<gene>
    <name evidence="7" type="ORF">EEB11_04020</name>
</gene>
<name>A0ABY2KPZ4_9RHOB</name>
<keyword evidence="8" id="KW-1185">Reference proteome</keyword>
<feature type="region of interest" description="Disordered" evidence="5">
    <location>
        <begin position="209"/>
        <end position="231"/>
    </location>
</feature>
<keyword evidence="2" id="KW-0229">DNA integration</keyword>
<evidence type="ECO:0000259" key="6">
    <source>
        <dbReference type="PROSITE" id="PS51898"/>
    </source>
</evidence>
<evidence type="ECO:0000256" key="4">
    <source>
        <dbReference type="ARBA" id="ARBA00023172"/>
    </source>
</evidence>
<dbReference type="Pfam" id="PF00589">
    <property type="entry name" value="Phage_integrase"/>
    <property type="match status" value="1"/>
</dbReference>
<dbReference type="InterPro" id="IPR010998">
    <property type="entry name" value="Integrase_recombinase_N"/>
</dbReference>
<dbReference type="Gene3D" id="1.10.150.130">
    <property type="match status" value="1"/>
</dbReference>
<dbReference type="EMBL" id="RPEM01000002">
    <property type="protein sequence ID" value="TGD44741.1"/>
    <property type="molecule type" value="Genomic_DNA"/>
</dbReference>
<evidence type="ECO:0000313" key="8">
    <source>
        <dbReference type="Proteomes" id="UP000297741"/>
    </source>
</evidence>
<dbReference type="InterPro" id="IPR011010">
    <property type="entry name" value="DNA_brk_join_enz"/>
</dbReference>
<dbReference type="PROSITE" id="PS51898">
    <property type="entry name" value="TYR_RECOMBINASE"/>
    <property type="match status" value="1"/>
</dbReference>
<evidence type="ECO:0000256" key="2">
    <source>
        <dbReference type="ARBA" id="ARBA00022908"/>
    </source>
</evidence>
<sequence>MKYVQQVRGKWIVRITVPPELRDIIGQRELVESDLPSDAKTRERLAHGIINRFFARIDEARLMIDARKSAPSVTLSMAAKSYYANAIATDEQVRATMPTIAEIDAEKERALDRLAAEQRSTGHTSVSVINATTDFELKAGARHFYQNSRTKRLAALRSSFRTGDTRWIEPAVKQYVDANHRHLQRDTQEWRALADALTRSEIEALERTLERDRGDFSGRPSDPLLTAPDPESGLVQTVGGRSGGLTLTEALAAFHDERTAGGSTLAPKTMEEHRNAVRMFNEFMGADVAVGSISKKNVIDYKQALLKTPNRYTMRFPGLTLPQAIKANAKLAEPIPTLAPKTINMKWLSHLSSILQWASNNDHADTNPAREVRVDTGSKVHREPSYLPFSKNELKKIFGSPIFADPKAYGLNQWALLVMLYTGVRNSSEMARMQLANIYAEQTIPVFYLADASKNQRSKRLVPIHDDLVRLGFLDHVERLRTAGETLLFPQWAKRPDKVNDWFNNTFLVNISLKSKQKVFYSFRHTLATELARAGVPREVSKMISGHAPQDIASVYIHATPITMMADALNKVKFELPIPGL</sequence>
<dbReference type="PANTHER" id="PTHR30349:SF41">
    <property type="entry name" value="INTEGRASE_RECOMBINASE PROTEIN MJ0367-RELATED"/>
    <property type="match status" value="1"/>
</dbReference>
<comment type="similarity">
    <text evidence="1">Belongs to the 'phage' integrase family.</text>
</comment>
<dbReference type="RefSeq" id="WP_135429124.1">
    <property type="nucleotide sequence ID" value="NZ_RPEM01000002.1"/>
</dbReference>
<reference evidence="7 8" key="1">
    <citation type="submission" date="2018-11" db="EMBL/GenBank/DDBJ databases">
        <title>Tabrizicola sp. isolated from sediment of alpine lake.</title>
        <authorList>
            <person name="Liu Z."/>
        </authorList>
    </citation>
    <scope>NUCLEOTIDE SEQUENCE [LARGE SCALE GENOMIC DNA]</scope>
    <source>
        <strain evidence="7 8">DRYC-M-16</strain>
    </source>
</reference>
<keyword evidence="3" id="KW-0238">DNA-binding</keyword>
<keyword evidence="4" id="KW-0233">DNA recombination</keyword>
<evidence type="ECO:0000256" key="3">
    <source>
        <dbReference type="ARBA" id="ARBA00023125"/>
    </source>
</evidence>
<dbReference type="SUPFAM" id="SSF56349">
    <property type="entry name" value="DNA breaking-rejoining enzymes"/>
    <property type="match status" value="1"/>
</dbReference>
<evidence type="ECO:0000256" key="5">
    <source>
        <dbReference type="SAM" id="MobiDB-lite"/>
    </source>
</evidence>
<organism evidence="7 8">
    <name type="scientific">Pseudotabrizicola sediminis</name>
    <dbReference type="NCBI Taxonomy" id="2486418"/>
    <lineage>
        <taxon>Bacteria</taxon>
        <taxon>Pseudomonadati</taxon>
        <taxon>Pseudomonadota</taxon>
        <taxon>Alphaproteobacteria</taxon>
        <taxon>Rhodobacterales</taxon>
        <taxon>Paracoccaceae</taxon>
        <taxon>Pseudotabrizicola</taxon>
    </lineage>
</organism>
<protein>
    <recommendedName>
        <fullName evidence="6">Tyr recombinase domain-containing protein</fullName>
    </recommendedName>
</protein>
<accession>A0ABY2KPZ4</accession>
<evidence type="ECO:0000256" key="1">
    <source>
        <dbReference type="ARBA" id="ARBA00008857"/>
    </source>
</evidence>
<dbReference type="InterPro" id="IPR013762">
    <property type="entry name" value="Integrase-like_cat_sf"/>
</dbReference>
<dbReference type="InterPro" id="IPR002104">
    <property type="entry name" value="Integrase_catalytic"/>
</dbReference>
<dbReference type="Proteomes" id="UP000297741">
    <property type="component" value="Unassembled WGS sequence"/>
</dbReference>
<comment type="caution">
    <text evidence="7">The sequence shown here is derived from an EMBL/GenBank/DDBJ whole genome shotgun (WGS) entry which is preliminary data.</text>
</comment>
<evidence type="ECO:0000313" key="7">
    <source>
        <dbReference type="EMBL" id="TGD44741.1"/>
    </source>
</evidence>
<proteinExistence type="inferred from homology"/>
<dbReference type="Gene3D" id="1.10.443.10">
    <property type="entry name" value="Intergrase catalytic core"/>
    <property type="match status" value="1"/>
</dbReference>
<dbReference type="PANTHER" id="PTHR30349">
    <property type="entry name" value="PHAGE INTEGRASE-RELATED"/>
    <property type="match status" value="1"/>
</dbReference>
<dbReference type="InterPro" id="IPR050090">
    <property type="entry name" value="Tyrosine_recombinase_XerCD"/>
</dbReference>
<feature type="domain" description="Tyr recombinase" evidence="6">
    <location>
        <begin position="382"/>
        <end position="569"/>
    </location>
</feature>